<keyword evidence="2 6" id="KW-0699">rRNA-binding</keyword>
<reference evidence="10 11" key="1">
    <citation type="journal article" date="2017" name="ISME J.">
        <title>Energy and carbon metabolisms in a deep terrestrial subsurface fluid microbial community.</title>
        <authorList>
            <person name="Momper L."/>
            <person name="Jungbluth S.P."/>
            <person name="Lee M.D."/>
            <person name="Amend J.P."/>
        </authorList>
    </citation>
    <scope>NUCLEOTIDE SEQUENCE [LARGE SCALE GENOMIC DNA]</scope>
    <source>
        <strain evidence="10">SURF_5</strain>
    </source>
</reference>
<organism evidence="10 11">
    <name type="scientific">Abyssobacteria bacterium (strain SURF_5)</name>
    <dbReference type="NCBI Taxonomy" id="2093360"/>
    <lineage>
        <taxon>Bacteria</taxon>
        <taxon>Pseudomonadati</taxon>
        <taxon>Candidatus Hydrogenedentota</taxon>
        <taxon>Candidatus Abyssobacteria</taxon>
    </lineage>
</organism>
<dbReference type="EMBL" id="QZKU01000079">
    <property type="protein sequence ID" value="RJP20135.1"/>
    <property type="molecule type" value="Genomic_DNA"/>
</dbReference>
<accession>A0A3A4NNT4</accession>
<evidence type="ECO:0000313" key="11">
    <source>
        <dbReference type="Proteomes" id="UP000265882"/>
    </source>
</evidence>
<dbReference type="AlphaFoldDB" id="A0A3A4NNT4"/>
<feature type="domain" description="Large ribosomal subunit protein uL6 alpha-beta" evidence="9">
    <location>
        <begin position="11"/>
        <end position="82"/>
    </location>
</feature>
<evidence type="ECO:0000256" key="2">
    <source>
        <dbReference type="ARBA" id="ARBA00022730"/>
    </source>
</evidence>
<dbReference type="SUPFAM" id="SSF56053">
    <property type="entry name" value="Ribosomal protein L6"/>
    <property type="match status" value="2"/>
</dbReference>
<dbReference type="FunFam" id="3.90.930.12:FF:000002">
    <property type="entry name" value="50S ribosomal protein L6"/>
    <property type="match status" value="1"/>
</dbReference>
<dbReference type="InterPro" id="IPR036789">
    <property type="entry name" value="Ribosomal_uL6-like_a/b-dom_sf"/>
</dbReference>
<evidence type="ECO:0000256" key="3">
    <source>
        <dbReference type="ARBA" id="ARBA00022884"/>
    </source>
</evidence>
<sequence length="177" mass="19249">MSRVGKNPIPIPAGVKVTIDGRHVTIEGPKGKLEHEVHPLIAAAVQDGKILITRSDDSRESRSLHGLTRALLANCVRGVKEGFQKSLELQGVGYRAAKQGKALNFQLGYSHPIVFEPPPGIELNVERNIVTVNGIDKQVVGQIAAQIRALRKPEPYKGKGIRYAGERLRRKAGKTGI</sequence>
<dbReference type="PANTHER" id="PTHR11655">
    <property type="entry name" value="60S/50S RIBOSOMAL PROTEIN L6/L9"/>
    <property type="match status" value="1"/>
</dbReference>
<evidence type="ECO:0000256" key="1">
    <source>
        <dbReference type="ARBA" id="ARBA00009356"/>
    </source>
</evidence>
<evidence type="ECO:0000259" key="9">
    <source>
        <dbReference type="Pfam" id="PF00347"/>
    </source>
</evidence>
<evidence type="ECO:0000256" key="4">
    <source>
        <dbReference type="ARBA" id="ARBA00022980"/>
    </source>
</evidence>
<comment type="caution">
    <text evidence="10">The sequence shown here is derived from an EMBL/GenBank/DDBJ whole genome shotgun (WGS) entry which is preliminary data.</text>
</comment>
<comment type="similarity">
    <text evidence="1 6 7">Belongs to the universal ribosomal protein uL6 family.</text>
</comment>
<dbReference type="GO" id="GO:0019843">
    <property type="term" value="F:rRNA binding"/>
    <property type="evidence" value="ECO:0007669"/>
    <property type="project" value="UniProtKB-UniRule"/>
</dbReference>
<dbReference type="InterPro" id="IPR002358">
    <property type="entry name" value="Ribosomal_uL6_CS"/>
</dbReference>
<dbReference type="GO" id="GO:0003735">
    <property type="term" value="F:structural constituent of ribosome"/>
    <property type="evidence" value="ECO:0007669"/>
    <property type="project" value="UniProtKB-UniRule"/>
</dbReference>
<keyword evidence="4 6" id="KW-0689">Ribosomal protein</keyword>
<name>A0A3A4NNT4_ABYX5</name>
<proteinExistence type="inferred from homology"/>
<evidence type="ECO:0000256" key="7">
    <source>
        <dbReference type="RuleBase" id="RU003869"/>
    </source>
</evidence>
<dbReference type="HAMAP" id="MF_01365_B">
    <property type="entry name" value="Ribosomal_uL6_B"/>
    <property type="match status" value="1"/>
</dbReference>
<gene>
    <name evidence="6" type="primary">rplF</name>
    <name evidence="10" type="ORF">C4520_11755</name>
</gene>
<protein>
    <recommendedName>
        <fullName evidence="6">Large ribosomal subunit protein uL6</fullName>
    </recommendedName>
</protein>
<dbReference type="PANTHER" id="PTHR11655:SF14">
    <property type="entry name" value="LARGE RIBOSOMAL SUBUNIT PROTEIN UL6M"/>
    <property type="match status" value="1"/>
</dbReference>
<dbReference type="GO" id="GO:0002181">
    <property type="term" value="P:cytoplasmic translation"/>
    <property type="evidence" value="ECO:0007669"/>
    <property type="project" value="TreeGrafter"/>
</dbReference>
<evidence type="ECO:0000313" key="10">
    <source>
        <dbReference type="EMBL" id="RJP20135.1"/>
    </source>
</evidence>
<evidence type="ECO:0000256" key="8">
    <source>
        <dbReference type="RuleBase" id="RU003870"/>
    </source>
</evidence>
<dbReference type="InterPro" id="IPR020040">
    <property type="entry name" value="Ribosomal_uL6_a/b-dom"/>
</dbReference>
<dbReference type="GO" id="GO:0022625">
    <property type="term" value="C:cytosolic large ribosomal subunit"/>
    <property type="evidence" value="ECO:0007669"/>
    <property type="project" value="UniProtKB-UniRule"/>
</dbReference>
<keyword evidence="5 6" id="KW-0687">Ribonucleoprotein</keyword>
<feature type="domain" description="Large ribosomal subunit protein uL6 alpha-beta" evidence="9">
    <location>
        <begin position="91"/>
        <end position="163"/>
    </location>
</feature>
<dbReference type="PIRSF" id="PIRSF002162">
    <property type="entry name" value="Ribosomal_L6"/>
    <property type="match status" value="1"/>
</dbReference>
<dbReference type="InterPro" id="IPR000702">
    <property type="entry name" value="Ribosomal_uL6-like"/>
</dbReference>
<dbReference type="Gene3D" id="3.90.930.12">
    <property type="entry name" value="Ribosomal protein L6, alpha-beta domain"/>
    <property type="match status" value="2"/>
</dbReference>
<evidence type="ECO:0000256" key="6">
    <source>
        <dbReference type="HAMAP-Rule" id="MF_01365"/>
    </source>
</evidence>
<dbReference type="Pfam" id="PF00347">
    <property type="entry name" value="Ribosomal_L6"/>
    <property type="match status" value="2"/>
</dbReference>
<dbReference type="Proteomes" id="UP000265882">
    <property type="component" value="Unassembled WGS sequence"/>
</dbReference>
<dbReference type="PROSITE" id="PS00525">
    <property type="entry name" value="RIBOSOMAL_L6_1"/>
    <property type="match status" value="1"/>
</dbReference>
<comment type="function">
    <text evidence="6 8">This protein binds to the 23S rRNA, and is important in its secondary structure. It is located near the subunit interface in the base of the L7/L12 stalk, and near the tRNA binding site of the peptidyltransferase center.</text>
</comment>
<dbReference type="InterPro" id="IPR019906">
    <property type="entry name" value="Ribosomal_uL6_bac-type"/>
</dbReference>
<evidence type="ECO:0000256" key="5">
    <source>
        <dbReference type="ARBA" id="ARBA00023274"/>
    </source>
</evidence>
<comment type="subunit">
    <text evidence="6">Part of the 50S ribosomal subunit.</text>
</comment>
<keyword evidence="3 6" id="KW-0694">RNA-binding</keyword>
<dbReference type="NCBIfam" id="TIGR03654">
    <property type="entry name" value="L6_bact"/>
    <property type="match status" value="1"/>
</dbReference>
<dbReference type="PRINTS" id="PR00059">
    <property type="entry name" value="RIBOSOMALL6"/>
</dbReference>
<dbReference type="FunFam" id="3.90.930.12:FF:000001">
    <property type="entry name" value="50S ribosomal protein L6"/>
    <property type="match status" value="1"/>
</dbReference>